<protein>
    <submittedName>
        <fullName evidence="1">Uncharacterized protein</fullName>
    </submittedName>
</protein>
<gene>
    <name evidence="1" type="ORF">AOQ84DRAFT_134774</name>
</gene>
<keyword evidence="2" id="KW-1185">Reference proteome</keyword>
<dbReference type="AlphaFoldDB" id="A0A8E2JNJ0"/>
<dbReference type="EMBL" id="KV750663">
    <property type="protein sequence ID" value="OCL03875.1"/>
    <property type="molecule type" value="Genomic_DNA"/>
</dbReference>
<accession>A0A8E2JNJ0</accession>
<sequence length="74" mass="8572">MGFPPPSPALFACLPTRHLTAPRAPSRYNPRSCVCVPFTCNLQSTSHHRRRHRHSQQPVRHVRETQFEIMVNVK</sequence>
<organism evidence="1 2">
    <name type="scientific">Glonium stellatum</name>
    <dbReference type="NCBI Taxonomy" id="574774"/>
    <lineage>
        <taxon>Eukaryota</taxon>
        <taxon>Fungi</taxon>
        <taxon>Dikarya</taxon>
        <taxon>Ascomycota</taxon>
        <taxon>Pezizomycotina</taxon>
        <taxon>Dothideomycetes</taxon>
        <taxon>Pleosporomycetidae</taxon>
        <taxon>Gloniales</taxon>
        <taxon>Gloniaceae</taxon>
        <taxon>Glonium</taxon>
    </lineage>
</organism>
<proteinExistence type="predicted"/>
<evidence type="ECO:0000313" key="2">
    <source>
        <dbReference type="Proteomes" id="UP000250140"/>
    </source>
</evidence>
<dbReference type="Proteomes" id="UP000250140">
    <property type="component" value="Unassembled WGS sequence"/>
</dbReference>
<reference evidence="1 2" key="1">
    <citation type="journal article" date="2016" name="Nat. Commun.">
        <title>Ectomycorrhizal ecology is imprinted in the genome of the dominant symbiotic fungus Cenococcum geophilum.</title>
        <authorList>
            <consortium name="DOE Joint Genome Institute"/>
            <person name="Peter M."/>
            <person name="Kohler A."/>
            <person name="Ohm R.A."/>
            <person name="Kuo A."/>
            <person name="Krutzmann J."/>
            <person name="Morin E."/>
            <person name="Arend M."/>
            <person name="Barry K.W."/>
            <person name="Binder M."/>
            <person name="Choi C."/>
            <person name="Clum A."/>
            <person name="Copeland A."/>
            <person name="Grisel N."/>
            <person name="Haridas S."/>
            <person name="Kipfer T."/>
            <person name="LaButti K."/>
            <person name="Lindquist E."/>
            <person name="Lipzen A."/>
            <person name="Maire R."/>
            <person name="Meier B."/>
            <person name="Mihaltcheva S."/>
            <person name="Molinier V."/>
            <person name="Murat C."/>
            <person name="Poggeler S."/>
            <person name="Quandt C.A."/>
            <person name="Sperisen C."/>
            <person name="Tritt A."/>
            <person name="Tisserant E."/>
            <person name="Crous P.W."/>
            <person name="Henrissat B."/>
            <person name="Nehls U."/>
            <person name="Egli S."/>
            <person name="Spatafora J.W."/>
            <person name="Grigoriev I.V."/>
            <person name="Martin F.M."/>
        </authorList>
    </citation>
    <scope>NUCLEOTIDE SEQUENCE [LARGE SCALE GENOMIC DNA]</scope>
    <source>
        <strain evidence="1 2">CBS 207.34</strain>
    </source>
</reference>
<name>A0A8E2JNJ0_9PEZI</name>
<evidence type="ECO:0000313" key="1">
    <source>
        <dbReference type="EMBL" id="OCL03875.1"/>
    </source>
</evidence>